<gene>
    <name evidence="2" type="ORF">M9458_036786</name>
</gene>
<feature type="non-terminal residue" evidence="2">
    <location>
        <position position="77"/>
    </location>
</feature>
<comment type="caution">
    <text evidence="2">The sequence shown here is derived from an EMBL/GenBank/DDBJ whole genome shotgun (WGS) entry which is preliminary data.</text>
</comment>
<evidence type="ECO:0000313" key="3">
    <source>
        <dbReference type="Proteomes" id="UP001529510"/>
    </source>
</evidence>
<evidence type="ECO:0000313" key="2">
    <source>
        <dbReference type="EMBL" id="KAL0168564.1"/>
    </source>
</evidence>
<accession>A0ABD0P3E6</accession>
<dbReference type="AlphaFoldDB" id="A0ABD0P3E6"/>
<keyword evidence="3" id="KW-1185">Reference proteome</keyword>
<proteinExistence type="predicted"/>
<dbReference type="Proteomes" id="UP001529510">
    <property type="component" value="Unassembled WGS sequence"/>
</dbReference>
<reference evidence="2 3" key="1">
    <citation type="submission" date="2024-05" db="EMBL/GenBank/DDBJ databases">
        <title>Genome sequencing and assembly of Indian major carp, Cirrhinus mrigala (Hamilton, 1822).</title>
        <authorList>
            <person name="Mohindra V."/>
            <person name="Chowdhury L.M."/>
            <person name="Lal K."/>
            <person name="Jena J.K."/>
        </authorList>
    </citation>
    <scope>NUCLEOTIDE SEQUENCE [LARGE SCALE GENOMIC DNA]</scope>
    <source>
        <strain evidence="2">CM1030</strain>
        <tissue evidence="2">Blood</tissue>
    </source>
</reference>
<sequence length="77" mass="7950">MFKVRAAVACALLLVLVSAGAVDLGGSPSGFYPRFNPFFFLCTHHGELEGPAGAEGGGEVLLTFQIHGSPTAYVPGQ</sequence>
<name>A0ABD0P3E6_CIRMR</name>
<protein>
    <recommendedName>
        <fullName evidence="4">Reelin</fullName>
    </recommendedName>
</protein>
<evidence type="ECO:0008006" key="4">
    <source>
        <dbReference type="Google" id="ProtNLM"/>
    </source>
</evidence>
<organism evidence="2 3">
    <name type="scientific">Cirrhinus mrigala</name>
    <name type="common">Mrigala</name>
    <dbReference type="NCBI Taxonomy" id="683832"/>
    <lineage>
        <taxon>Eukaryota</taxon>
        <taxon>Metazoa</taxon>
        <taxon>Chordata</taxon>
        <taxon>Craniata</taxon>
        <taxon>Vertebrata</taxon>
        <taxon>Euteleostomi</taxon>
        <taxon>Actinopterygii</taxon>
        <taxon>Neopterygii</taxon>
        <taxon>Teleostei</taxon>
        <taxon>Ostariophysi</taxon>
        <taxon>Cypriniformes</taxon>
        <taxon>Cyprinidae</taxon>
        <taxon>Labeoninae</taxon>
        <taxon>Labeonini</taxon>
        <taxon>Cirrhinus</taxon>
    </lineage>
</organism>
<feature type="chain" id="PRO_5044822895" description="Reelin" evidence="1">
    <location>
        <begin position="22"/>
        <end position="77"/>
    </location>
</feature>
<dbReference type="EMBL" id="JAMKFB020000018">
    <property type="protein sequence ID" value="KAL0168564.1"/>
    <property type="molecule type" value="Genomic_DNA"/>
</dbReference>
<evidence type="ECO:0000256" key="1">
    <source>
        <dbReference type="SAM" id="SignalP"/>
    </source>
</evidence>
<feature type="signal peptide" evidence="1">
    <location>
        <begin position="1"/>
        <end position="21"/>
    </location>
</feature>
<keyword evidence="1" id="KW-0732">Signal</keyword>